<evidence type="ECO:0000256" key="4">
    <source>
        <dbReference type="ARBA" id="ARBA00023136"/>
    </source>
</evidence>
<evidence type="ECO:0000256" key="1">
    <source>
        <dbReference type="ARBA" id="ARBA00004141"/>
    </source>
</evidence>
<organism evidence="8 9">
    <name type="scientific">Streptomyces wuyuanensis</name>
    <dbReference type="NCBI Taxonomy" id="1196353"/>
    <lineage>
        <taxon>Bacteria</taxon>
        <taxon>Bacillati</taxon>
        <taxon>Actinomycetota</taxon>
        <taxon>Actinomycetes</taxon>
        <taxon>Kitasatosporales</taxon>
        <taxon>Streptomycetaceae</taxon>
        <taxon>Streptomyces</taxon>
    </lineage>
</organism>
<dbReference type="OrthoDB" id="3370990at2"/>
<name>A0A1G9NX89_9ACTN</name>
<feature type="domain" description="ABC transmembrane type-2" evidence="7">
    <location>
        <begin position="43"/>
        <end position="284"/>
    </location>
</feature>
<dbReference type="Proteomes" id="UP000199063">
    <property type="component" value="Unassembled WGS sequence"/>
</dbReference>
<evidence type="ECO:0000256" key="5">
    <source>
        <dbReference type="ARBA" id="ARBA00023251"/>
    </source>
</evidence>
<dbReference type="PANTHER" id="PTHR43229">
    <property type="entry name" value="NODULATION PROTEIN J"/>
    <property type="match status" value="1"/>
</dbReference>
<evidence type="ECO:0000256" key="2">
    <source>
        <dbReference type="ARBA" id="ARBA00022692"/>
    </source>
</evidence>
<dbReference type="PIRSF" id="PIRSF006648">
    <property type="entry name" value="DrrB"/>
    <property type="match status" value="1"/>
</dbReference>
<reference evidence="9" key="1">
    <citation type="submission" date="2016-10" db="EMBL/GenBank/DDBJ databases">
        <authorList>
            <person name="Varghese N."/>
            <person name="Submissions S."/>
        </authorList>
    </citation>
    <scope>NUCLEOTIDE SEQUENCE [LARGE SCALE GENOMIC DNA]</scope>
    <source>
        <strain evidence="9">CGMCC 4.7042</strain>
    </source>
</reference>
<proteinExistence type="inferred from homology"/>
<evidence type="ECO:0000313" key="9">
    <source>
        <dbReference type="Proteomes" id="UP000199063"/>
    </source>
</evidence>
<dbReference type="InterPro" id="IPR051784">
    <property type="entry name" value="Nod_factor_ABC_transporter"/>
</dbReference>
<dbReference type="Pfam" id="PF01061">
    <property type="entry name" value="ABC2_membrane"/>
    <property type="match status" value="1"/>
</dbReference>
<keyword evidence="5" id="KW-0046">Antibiotic resistance</keyword>
<dbReference type="GeneID" id="40828087"/>
<feature type="transmembrane region" description="Helical" evidence="6">
    <location>
        <begin position="259"/>
        <end position="277"/>
    </location>
</feature>
<evidence type="ECO:0000256" key="3">
    <source>
        <dbReference type="ARBA" id="ARBA00022989"/>
    </source>
</evidence>
<comment type="similarity">
    <text evidence="6">Belongs to the ABC-2 integral membrane protein family.</text>
</comment>
<keyword evidence="2 6" id="KW-0812">Transmembrane</keyword>
<feature type="transmembrane region" description="Helical" evidence="6">
    <location>
        <begin position="162"/>
        <end position="184"/>
    </location>
</feature>
<dbReference type="InterPro" id="IPR047817">
    <property type="entry name" value="ABC2_TM_bact-type"/>
</dbReference>
<comment type="subcellular location">
    <subcellularLocation>
        <location evidence="6">Cell membrane</location>
        <topology evidence="6">Multi-pass membrane protein</topology>
    </subcellularLocation>
    <subcellularLocation>
        <location evidence="1">Membrane</location>
        <topology evidence="1">Multi-pass membrane protein</topology>
    </subcellularLocation>
</comment>
<dbReference type="EMBL" id="FNHI01000002">
    <property type="protein sequence ID" value="SDL90595.1"/>
    <property type="molecule type" value="Genomic_DNA"/>
</dbReference>
<feature type="transmembrane region" description="Helical" evidence="6">
    <location>
        <begin position="191"/>
        <end position="211"/>
    </location>
</feature>
<dbReference type="InterPro" id="IPR000412">
    <property type="entry name" value="ABC_2_transport"/>
</dbReference>
<dbReference type="GO" id="GO:0140359">
    <property type="term" value="F:ABC-type transporter activity"/>
    <property type="evidence" value="ECO:0007669"/>
    <property type="project" value="InterPro"/>
</dbReference>
<evidence type="ECO:0000313" key="8">
    <source>
        <dbReference type="EMBL" id="SDL90595.1"/>
    </source>
</evidence>
<feature type="transmembrane region" description="Helical" evidence="6">
    <location>
        <begin position="124"/>
        <end position="150"/>
    </location>
</feature>
<dbReference type="GO" id="GO:0043190">
    <property type="term" value="C:ATP-binding cassette (ABC) transporter complex"/>
    <property type="evidence" value="ECO:0007669"/>
    <property type="project" value="InterPro"/>
</dbReference>
<dbReference type="PROSITE" id="PS51012">
    <property type="entry name" value="ABC_TM2"/>
    <property type="match status" value="1"/>
</dbReference>
<dbReference type="AlphaFoldDB" id="A0A1G9NX89"/>
<dbReference type="RefSeq" id="WP_093652364.1">
    <property type="nucleotide sequence ID" value="NZ_FNHI01000002.1"/>
</dbReference>
<keyword evidence="4 6" id="KW-0472">Membrane</keyword>
<evidence type="ECO:0000259" key="7">
    <source>
        <dbReference type="PROSITE" id="PS51012"/>
    </source>
</evidence>
<feature type="transmembrane region" description="Helical" evidence="6">
    <location>
        <begin position="81"/>
        <end position="103"/>
    </location>
</feature>
<dbReference type="PRINTS" id="PR00164">
    <property type="entry name" value="ABC2TRNSPORT"/>
</dbReference>
<dbReference type="GO" id="GO:0046677">
    <property type="term" value="P:response to antibiotic"/>
    <property type="evidence" value="ECO:0007669"/>
    <property type="project" value="UniProtKB-KW"/>
</dbReference>
<dbReference type="InterPro" id="IPR013525">
    <property type="entry name" value="ABC2_TM"/>
</dbReference>
<dbReference type="STRING" id="1196353.SAMN05444921_102136"/>
<accession>A0A1G9NX89</accession>
<keyword evidence="6" id="KW-0813">Transport</keyword>
<feature type="transmembrane region" description="Helical" evidence="6">
    <location>
        <begin position="41"/>
        <end position="61"/>
    </location>
</feature>
<sequence length="285" mass="30783">MTTVQEAADRVAAPRPRGGIAQSVSDSLVVAKRNLIRMTRIPEMIIFGMIQPIMFVVLFTYVFGGSIQVGASTSTQAYREFLMAGIFAQTVTFATAGAGAGIADDMHKGLIDRFRSLPMARGAVLTGRTLADLVQTALTLVVLAVVALLVGWRTHENLGKVLLGFLLLLLLGYAFSWIGALIGLSVRTPEAATSGGLIWLFPLTFISNAFVDANNMPGFLQTIAEWNPFSATVQACRELFGNLPPGFEAPDAWPMQHPVLASVIWSVLILVVFRTLAVRKYRSAV</sequence>
<dbReference type="PANTHER" id="PTHR43229:SF2">
    <property type="entry name" value="NODULATION PROTEIN J"/>
    <property type="match status" value="1"/>
</dbReference>
<gene>
    <name evidence="8" type="ORF">SAMN05444921_102136</name>
</gene>
<keyword evidence="3 6" id="KW-1133">Transmembrane helix</keyword>
<evidence type="ECO:0000256" key="6">
    <source>
        <dbReference type="RuleBase" id="RU361157"/>
    </source>
</evidence>
<keyword evidence="6" id="KW-1003">Cell membrane</keyword>
<keyword evidence="9" id="KW-1185">Reference proteome</keyword>
<protein>
    <recommendedName>
        <fullName evidence="6">Transport permease protein</fullName>
    </recommendedName>
</protein>